<organism evidence="1 2">
    <name type="scientific">Caulifigura coniformis</name>
    <dbReference type="NCBI Taxonomy" id="2527983"/>
    <lineage>
        <taxon>Bacteria</taxon>
        <taxon>Pseudomonadati</taxon>
        <taxon>Planctomycetota</taxon>
        <taxon>Planctomycetia</taxon>
        <taxon>Planctomycetales</taxon>
        <taxon>Planctomycetaceae</taxon>
        <taxon>Caulifigura</taxon>
    </lineage>
</organism>
<dbReference type="Proteomes" id="UP000315700">
    <property type="component" value="Chromosome"/>
</dbReference>
<dbReference type="EMBL" id="CP036271">
    <property type="protein sequence ID" value="QDT54458.1"/>
    <property type="molecule type" value="Genomic_DNA"/>
</dbReference>
<dbReference type="InParanoid" id="A0A517SEC1"/>
<evidence type="ECO:0000313" key="1">
    <source>
        <dbReference type="EMBL" id="QDT54458.1"/>
    </source>
</evidence>
<accession>A0A517SEC1</accession>
<dbReference type="AlphaFoldDB" id="A0A517SEC1"/>
<keyword evidence="2" id="KW-1185">Reference proteome</keyword>
<sequence>MSLNLDDAVARPNGLPPLWNQLISLRLESAAVGMLHDLFQGVAYGEAKMRGRVGQILHAGIREEAMELVGDTDGTVLKVWLNAFRYDRLQFQRMAIEHVKACCRDQGE</sequence>
<dbReference type="RefSeq" id="WP_145030313.1">
    <property type="nucleotide sequence ID" value="NZ_CP036271.1"/>
</dbReference>
<proteinExistence type="predicted"/>
<evidence type="ECO:0000313" key="2">
    <source>
        <dbReference type="Proteomes" id="UP000315700"/>
    </source>
</evidence>
<name>A0A517SEC1_9PLAN</name>
<protein>
    <submittedName>
        <fullName evidence="1">Uncharacterized protein</fullName>
    </submittedName>
</protein>
<gene>
    <name evidence="1" type="ORF">Pan44_24910</name>
</gene>
<dbReference type="KEGG" id="ccos:Pan44_24910"/>
<reference evidence="1 2" key="1">
    <citation type="submission" date="2019-02" db="EMBL/GenBank/DDBJ databases">
        <title>Deep-cultivation of Planctomycetes and their phenomic and genomic characterization uncovers novel biology.</title>
        <authorList>
            <person name="Wiegand S."/>
            <person name="Jogler M."/>
            <person name="Boedeker C."/>
            <person name="Pinto D."/>
            <person name="Vollmers J."/>
            <person name="Rivas-Marin E."/>
            <person name="Kohn T."/>
            <person name="Peeters S.H."/>
            <person name="Heuer A."/>
            <person name="Rast P."/>
            <person name="Oberbeckmann S."/>
            <person name="Bunk B."/>
            <person name="Jeske O."/>
            <person name="Meyerdierks A."/>
            <person name="Storesund J.E."/>
            <person name="Kallscheuer N."/>
            <person name="Luecker S."/>
            <person name="Lage O.M."/>
            <person name="Pohl T."/>
            <person name="Merkel B.J."/>
            <person name="Hornburger P."/>
            <person name="Mueller R.-W."/>
            <person name="Bruemmer F."/>
            <person name="Labrenz M."/>
            <person name="Spormann A.M."/>
            <person name="Op den Camp H."/>
            <person name="Overmann J."/>
            <person name="Amann R."/>
            <person name="Jetten M.S.M."/>
            <person name="Mascher T."/>
            <person name="Medema M.H."/>
            <person name="Devos D.P."/>
            <person name="Kaster A.-K."/>
            <person name="Ovreas L."/>
            <person name="Rohde M."/>
            <person name="Galperin M.Y."/>
            <person name="Jogler C."/>
        </authorList>
    </citation>
    <scope>NUCLEOTIDE SEQUENCE [LARGE SCALE GENOMIC DNA]</scope>
    <source>
        <strain evidence="1 2">Pan44</strain>
    </source>
</reference>